<accession>A0A7N2R8L4</accession>
<evidence type="ECO:0000313" key="3">
    <source>
        <dbReference type="EnsemblPlants" id="QL08p004401:mrna:CDS:1"/>
    </source>
</evidence>
<feature type="domain" description="Retrotransposon gag" evidence="2">
    <location>
        <begin position="157"/>
        <end position="241"/>
    </location>
</feature>
<dbReference type="EnsemblPlants" id="QL08p004401:mrna">
    <property type="protein sequence ID" value="QL08p004401:mrna:CDS:1"/>
    <property type="gene ID" value="QL08p004401"/>
</dbReference>
<dbReference type="PANTHER" id="PTHR33223:SF8">
    <property type="entry name" value="OS04G0172440 PROTEIN"/>
    <property type="match status" value="1"/>
</dbReference>
<evidence type="ECO:0000256" key="1">
    <source>
        <dbReference type="SAM" id="MobiDB-lite"/>
    </source>
</evidence>
<dbReference type="InterPro" id="IPR005162">
    <property type="entry name" value="Retrotrans_gag_dom"/>
</dbReference>
<sequence length="305" mass="35285">MANNQEDRHMNDHREQPPLTTQDLLNTLVAGQAQLQKDIQALIQQMGNKNSHESSRAQNDNGPRNSKESHGLVLTENEKKMVERMDQMEKLLMRSRRVEEAMDLHSLLLFPQARAPPKFKMPTLDKFDGMSCPKAHLKMYIRALQPLGADEELLAQMFQNTLTGAALRWFLNLEDSRTRTWEDMCHEFYKQYKYNTEVDITWRDLETTKQDSSESFHAFITRWRTKAAQVTVRPNEEEQLNMIVKNLLPTYNKYLFARYFPNFKTLIAAGTQIEDAINNSGIIQDLMDQQIIAALASTNQSNSTS</sequence>
<keyword evidence="4" id="KW-1185">Reference proteome</keyword>
<proteinExistence type="predicted"/>
<dbReference type="PANTHER" id="PTHR33223">
    <property type="entry name" value="CCHC-TYPE DOMAIN-CONTAINING PROTEIN"/>
    <property type="match status" value="1"/>
</dbReference>
<dbReference type="InParanoid" id="A0A7N2R8L4"/>
<dbReference type="OMA" id="RENEGHA"/>
<name>A0A7N2R8L4_QUELO</name>
<reference evidence="3" key="2">
    <citation type="submission" date="2021-01" db="UniProtKB">
        <authorList>
            <consortium name="EnsemblPlants"/>
        </authorList>
    </citation>
    <scope>IDENTIFICATION</scope>
</reference>
<dbReference type="Gramene" id="QL08p004401:mrna">
    <property type="protein sequence ID" value="QL08p004401:mrna:CDS:1"/>
    <property type="gene ID" value="QL08p004401"/>
</dbReference>
<dbReference type="AlphaFoldDB" id="A0A7N2R8L4"/>
<organism evidence="3 4">
    <name type="scientific">Quercus lobata</name>
    <name type="common">Valley oak</name>
    <dbReference type="NCBI Taxonomy" id="97700"/>
    <lineage>
        <taxon>Eukaryota</taxon>
        <taxon>Viridiplantae</taxon>
        <taxon>Streptophyta</taxon>
        <taxon>Embryophyta</taxon>
        <taxon>Tracheophyta</taxon>
        <taxon>Spermatophyta</taxon>
        <taxon>Magnoliopsida</taxon>
        <taxon>eudicotyledons</taxon>
        <taxon>Gunneridae</taxon>
        <taxon>Pentapetalae</taxon>
        <taxon>rosids</taxon>
        <taxon>fabids</taxon>
        <taxon>Fagales</taxon>
        <taxon>Fagaceae</taxon>
        <taxon>Quercus</taxon>
    </lineage>
</organism>
<protein>
    <recommendedName>
        <fullName evidence="2">Retrotransposon gag domain-containing protein</fullName>
    </recommendedName>
</protein>
<dbReference type="Proteomes" id="UP000594261">
    <property type="component" value="Chromosome 8"/>
</dbReference>
<dbReference type="Pfam" id="PF03732">
    <property type="entry name" value="Retrotrans_gag"/>
    <property type="match status" value="1"/>
</dbReference>
<reference evidence="3 4" key="1">
    <citation type="journal article" date="2016" name="G3 (Bethesda)">
        <title>First Draft Assembly and Annotation of the Genome of a California Endemic Oak Quercus lobata Nee (Fagaceae).</title>
        <authorList>
            <person name="Sork V.L."/>
            <person name="Fitz-Gibbon S.T."/>
            <person name="Puiu D."/>
            <person name="Crepeau M."/>
            <person name="Gugger P.F."/>
            <person name="Sherman R."/>
            <person name="Stevens K."/>
            <person name="Langley C.H."/>
            <person name="Pellegrini M."/>
            <person name="Salzberg S.L."/>
        </authorList>
    </citation>
    <scope>NUCLEOTIDE SEQUENCE [LARGE SCALE GENOMIC DNA]</scope>
    <source>
        <strain evidence="3 4">cv. SW786</strain>
    </source>
</reference>
<evidence type="ECO:0000313" key="4">
    <source>
        <dbReference type="Proteomes" id="UP000594261"/>
    </source>
</evidence>
<dbReference type="EMBL" id="LRBV02000008">
    <property type="status" value="NOT_ANNOTATED_CDS"/>
    <property type="molecule type" value="Genomic_DNA"/>
</dbReference>
<evidence type="ECO:0000259" key="2">
    <source>
        <dbReference type="Pfam" id="PF03732"/>
    </source>
</evidence>
<feature type="region of interest" description="Disordered" evidence="1">
    <location>
        <begin position="46"/>
        <end position="72"/>
    </location>
</feature>